<accession>A0A0T6BE43</accession>
<protein>
    <submittedName>
        <fullName evidence="2">Uncharacterized protein</fullName>
    </submittedName>
</protein>
<gene>
    <name evidence="2" type="ORF">AMK59_766</name>
</gene>
<dbReference type="Proteomes" id="UP000051574">
    <property type="component" value="Unassembled WGS sequence"/>
</dbReference>
<dbReference type="OrthoDB" id="2018507at2759"/>
<reference evidence="2 3" key="1">
    <citation type="submission" date="2015-09" db="EMBL/GenBank/DDBJ databases">
        <title>Draft genome of the scarab beetle Oryctes borbonicus.</title>
        <authorList>
            <person name="Meyer J.M."/>
            <person name="Markov G.V."/>
            <person name="Baskaran P."/>
            <person name="Herrmann M."/>
            <person name="Sommer R.J."/>
            <person name="Roedelsperger C."/>
        </authorList>
    </citation>
    <scope>NUCLEOTIDE SEQUENCE [LARGE SCALE GENOMIC DNA]</scope>
    <source>
        <strain evidence="2">OB123</strain>
        <tissue evidence="2">Whole animal</tissue>
    </source>
</reference>
<feature type="region of interest" description="Disordered" evidence="1">
    <location>
        <begin position="117"/>
        <end position="158"/>
    </location>
</feature>
<feature type="compositionally biased region" description="Polar residues" evidence="1">
    <location>
        <begin position="27"/>
        <end position="61"/>
    </location>
</feature>
<feature type="region of interest" description="Disordered" evidence="1">
    <location>
        <begin position="184"/>
        <end position="207"/>
    </location>
</feature>
<comment type="caution">
    <text evidence="2">The sequence shown here is derived from an EMBL/GenBank/DDBJ whole genome shotgun (WGS) entry which is preliminary data.</text>
</comment>
<keyword evidence="3" id="KW-1185">Reference proteome</keyword>
<evidence type="ECO:0000313" key="2">
    <source>
        <dbReference type="EMBL" id="KRT85556.1"/>
    </source>
</evidence>
<feature type="compositionally biased region" description="Polar residues" evidence="1">
    <location>
        <begin position="144"/>
        <end position="153"/>
    </location>
</feature>
<feature type="compositionally biased region" description="Polar residues" evidence="1">
    <location>
        <begin position="184"/>
        <end position="198"/>
    </location>
</feature>
<name>A0A0T6BE43_9SCAR</name>
<evidence type="ECO:0000313" key="3">
    <source>
        <dbReference type="Proteomes" id="UP000051574"/>
    </source>
</evidence>
<organism evidence="2 3">
    <name type="scientific">Oryctes borbonicus</name>
    <dbReference type="NCBI Taxonomy" id="1629725"/>
    <lineage>
        <taxon>Eukaryota</taxon>
        <taxon>Metazoa</taxon>
        <taxon>Ecdysozoa</taxon>
        <taxon>Arthropoda</taxon>
        <taxon>Hexapoda</taxon>
        <taxon>Insecta</taxon>
        <taxon>Pterygota</taxon>
        <taxon>Neoptera</taxon>
        <taxon>Endopterygota</taxon>
        <taxon>Coleoptera</taxon>
        <taxon>Polyphaga</taxon>
        <taxon>Scarabaeiformia</taxon>
        <taxon>Scarabaeidae</taxon>
        <taxon>Dynastinae</taxon>
        <taxon>Oryctes</taxon>
    </lineage>
</organism>
<feature type="region of interest" description="Disordered" evidence="1">
    <location>
        <begin position="330"/>
        <end position="353"/>
    </location>
</feature>
<proteinExistence type="predicted"/>
<dbReference type="AlphaFoldDB" id="A0A0T6BE43"/>
<feature type="region of interest" description="Disordered" evidence="1">
    <location>
        <begin position="1"/>
        <end position="71"/>
    </location>
</feature>
<evidence type="ECO:0000256" key="1">
    <source>
        <dbReference type="SAM" id="MobiDB-lite"/>
    </source>
</evidence>
<sequence length="353" mass="38229">MQVKVATKANVAPTVEGTSVIPRQRPKGSSTQPLTLNNIPLTLSPSPTTVKKSQSPVTSTDFPAFAQKPNSSQSFIPSTNYSAFPQQTTPIFQNSQTYFPSSQEASEKTLDNLFQSSIYPDPFRDETNASPSLPVRTDFDTSKTETSNVTSPVSPDRFVITGGATQGLFTGQLKHGMMESSSQCIVSSSDTPPNSPSLSVPKGHRRNMSDTTAFNKAYASETSQFLAPYESSIKPKGSDTPPNEITKMPMVPPGVSASTTDISHPIGRDSRSLSADVADWNPFEEEQPFNQMTEDHIFGEEFDKIRRGSQSSIQGVKSRESLVMSEDPFGCAPFSLPMRSRPKAGLQSSGNKP</sequence>
<dbReference type="EMBL" id="LJIG01001384">
    <property type="protein sequence ID" value="KRT85556.1"/>
    <property type="molecule type" value="Genomic_DNA"/>
</dbReference>